<proteinExistence type="predicted"/>
<keyword evidence="2" id="KW-1185">Reference proteome</keyword>
<dbReference type="Proteomes" id="UP000214646">
    <property type="component" value="Unassembled WGS sequence"/>
</dbReference>
<protein>
    <submittedName>
        <fullName evidence="1">Uncharacterized protein</fullName>
    </submittedName>
</protein>
<sequence length="44" mass="4623">MGKNGAGWVGNPNPKPLGCGCWNPVLKGFGFIVVTRSLCASLIY</sequence>
<name>A0A225DE44_9BACT</name>
<evidence type="ECO:0000313" key="1">
    <source>
        <dbReference type="EMBL" id="OWK35616.1"/>
    </source>
</evidence>
<organism evidence="1 2">
    <name type="scientific">Fimbriiglobus ruber</name>
    <dbReference type="NCBI Taxonomy" id="1908690"/>
    <lineage>
        <taxon>Bacteria</taxon>
        <taxon>Pseudomonadati</taxon>
        <taxon>Planctomycetota</taxon>
        <taxon>Planctomycetia</taxon>
        <taxon>Gemmatales</taxon>
        <taxon>Gemmataceae</taxon>
        <taxon>Fimbriiglobus</taxon>
    </lineage>
</organism>
<gene>
    <name evidence="1" type="ORF">FRUB_08179</name>
</gene>
<dbReference type="AlphaFoldDB" id="A0A225DE44"/>
<accession>A0A225DE44</accession>
<reference evidence="2" key="1">
    <citation type="submission" date="2017-06" db="EMBL/GenBank/DDBJ databases">
        <title>Genome analysis of Fimbriiglobus ruber SP5, the first member of the order Planctomycetales with confirmed chitinolytic capability.</title>
        <authorList>
            <person name="Ravin N.V."/>
            <person name="Rakitin A.L."/>
            <person name="Ivanova A.A."/>
            <person name="Beletsky A.V."/>
            <person name="Kulichevskaya I.S."/>
            <person name="Mardanov A.V."/>
            <person name="Dedysh S.N."/>
        </authorList>
    </citation>
    <scope>NUCLEOTIDE SEQUENCE [LARGE SCALE GENOMIC DNA]</scope>
    <source>
        <strain evidence="2">SP5</strain>
    </source>
</reference>
<dbReference type="EMBL" id="NIDE01000017">
    <property type="protein sequence ID" value="OWK35616.1"/>
    <property type="molecule type" value="Genomic_DNA"/>
</dbReference>
<evidence type="ECO:0000313" key="2">
    <source>
        <dbReference type="Proteomes" id="UP000214646"/>
    </source>
</evidence>
<comment type="caution">
    <text evidence="1">The sequence shown here is derived from an EMBL/GenBank/DDBJ whole genome shotgun (WGS) entry which is preliminary data.</text>
</comment>